<keyword evidence="2" id="KW-1185">Reference proteome</keyword>
<sequence>MTTLLDDEIITEVRANRNAHAAKFNYDIDAIAADLKLIEAQYIAKGVPCVQPPPRELMPNTALQRTRFAHR</sequence>
<protein>
    <submittedName>
        <fullName evidence="1">Uncharacterized protein</fullName>
    </submittedName>
</protein>
<proteinExistence type="predicted"/>
<dbReference type="KEGG" id="cbx:Cenrod_2172"/>
<reference evidence="1 2" key="1">
    <citation type="journal article" date="2013" name="Genome Biol.">
        <title>Genomic analysis reveals key aspects of prokaryotic symbiosis in the phototrophic consortium "Chlorochromatium aggregatum".</title>
        <authorList>
            <person name="Liu Z."/>
            <person name="Muller J."/>
            <person name="Li T."/>
            <person name="Alvey R.M."/>
            <person name="Vogl K."/>
            <person name="Frigaard N.U."/>
            <person name="Rockwell N.C."/>
            <person name="Boyd E.S."/>
            <person name="Tomsho L.P."/>
            <person name="Schuster S.C."/>
            <person name="Henke P."/>
            <person name="Rohde M."/>
            <person name="Overmann J."/>
            <person name="Bryant D.A."/>
        </authorList>
    </citation>
    <scope>NUCLEOTIDE SEQUENCE [LARGE SCALE GENOMIC DNA]</scope>
    <source>
        <strain evidence="1">CR</strain>
    </source>
</reference>
<dbReference type="AlphaFoldDB" id="U5N9J3"/>
<gene>
    <name evidence="1" type="ORF">Cenrod_2172</name>
</gene>
<dbReference type="Proteomes" id="UP000017184">
    <property type="component" value="Chromosome"/>
</dbReference>
<evidence type="ECO:0000313" key="2">
    <source>
        <dbReference type="Proteomes" id="UP000017184"/>
    </source>
</evidence>
<evidence type="ECO:0000313" key="1">
    <source>
        <dbReference type="EMBL" id="AGX88241.1"/>
    </source>
</evidence>
<organism evidence="1 2">
    <name type="scientific">Candidatus Symbiobacter mobilis CR</name>
    <dbReference type="NCBI Taxonomy" id="946483"/>
    <lineage>
        <taxon>Bacteria</taxon>
        <taxon>Pseudomonadati</taxon>
        <taxon>Pseudomonadota</taxon>
        <taxon>Betaproteobacteria</taxon>
        <taxon>Burkholderiales</taxon>
        <taxon>Comamonadaceae</taxon>
    </lineage>
</organism>
<dbReference type="HOGENOM" id="CLU_202387_0_0_4"/>
<name>U5N9J3_9BURK</name>
<dbReference type="EMBL" id="CP004885">
    <property type="protein sequence ID" value="AGX88241.1"/>
    <property type="molecule type" value="Genomic_DNA"/>
</dbReference>
<accession>U5N9J3</accession>
<dbReference type="STRING" id="946483.Cenrod_2172"/>
<dbReference type="RefSeq" id="WP_022775463.1">
    <property type="nucleotide sequence ID" value="NC_022576.1"/>
</dbReference>